<accession>A0A5S4F2Z8</accession>
<feature type="compositionally biased region" description="Pro residues" evidence="2">
    <location>
        <begin position="243"/>
        <end position="252"/>
    </location>
</feature>
<dbReference type="PANTHER" id="PTHR31126">
    <property type="entry name" value="TYROSINE-PROTEIN PHOSPHATASE"/>
    <property type="match status" value="1"/>
</dbReference>
<dbReference type="AlphaFoldDB" id="A0A5S4F2Z8"/>
<feature type="compositionally biased region" description="Basic residues" evidence="2">
    <location>
        <begin position="233"/>
        <end position="242"/>
    </location>
</feature>
<dbReference type="PROSITE" id="PS00383">
    <property type="entry name" value="TYR_PHOSPHATASE_1"/>
    <property type="match status" value="1"/>
</dbReference>
<evidence type="ECO:0000313" key="4">
    <source>
        <dbReference type="EMBL" id="TMR10400.1"/>
    </source>
</evidence>
<name>A0A5S4F2Z8_9ACTN</name>
<evidence type="ECO:0000256" key="2">
    <source>
        <dbReference type="SAM" id="MobiDB-lite"/>
    </source>
</evidence>
<dbReference type="Proteomes" id="UP000309128">
    <property type="component" value="Unassembled WGS sequence"/>
</dbReference>
<organism evidence="4 5">
    <name type="scientific">Nonomuraea turkmeniaca</name>
    <dbReference type="NCBI Taxonomy" id="103838"/>
    <lineage>
        <taxon>Bacteria</taxon>
        <taxon>Bacillati</taxon>
        <taxon>Actinomycetota</taxon>
        <taxon>Actinomycetes</taxon>
        <taxon>Streptosporangiales</taxon>
        <taxon>Streptosporangiaceae</taxon>
        <taxon>Nonomuraea</taxon>
    </lineage>
</organism>
<comment type="caution">
    <text evidence="4">The sequence shown here is derived from an EMBL/GenBank/DDBJ whole genome shotgun (WGS) entry which is preliminary data.</text>
</comment>
<evidence type="ECO:0000313" key="5">
    <source>
        <dbReference type="Proteomes" id="UP000309128"/>
    </source>
</evidence>
<evidence type="ECO:0000256" key="1">
    <source>
        <dbReference type="ARBA" id="ARBA00009580"/>
    </source>
</evidence>
<dbReference type="InterPro" id="IPR029021">
    <property type="entry name" value="Prot-tyrosine_phosphatase-like"/>
</dbReference>
<dbReference type="Gene3D" id="3.90.190.10">
    <property type="entry name" value="Protein tyrosine phosphatase superfamily"/>
    <property type="match status" value="1"/>
</dbReference>
<dbReference type="InterPro" id="IPR000387">
    <property type="entry name" value="Tyr_Pase_dom"/>
</dbReference>
<dbReference type="GO" id="GO:0004721">
    <property type="term" value="F:phosphoprotein phosphatase activity"/>
    <property type="evidence" value="ECO:0007669"/>
    <property type="project" value="InterPro"/>
</dbReference>
<dbReference type="PANTHER" id="PTHR31126:SF1">
    <property type="entry name" value="TYROSINE SPECIFIC PROTEIN PHOSPHATASES DOMAIN-CONTAINING PROTEIN"/>
    <property type="match status" value="1"/>
</dbReference>
<reference evidence="4 5" key="1">
    <citation type="submission" date="2019-05" db="EMBL/GenBank/DDBJ databases">
        <title>Draft genome sequence of Nonomuraea turkmeniaca DSM 43926.</title>
        <authorList>
            <person name="Saricaoglu S."/>
            <person name="Isik K."/>
        </authorList>
    </citation>
    <scope>NUCLEOTIDE SEQUENCE [LARGE SCALE GENOMIC DNA]</scope>
    <source>
        <strain evidence="4 5">DSM 43926</strain>
    </source>
</reference>
<dbReference type="InterPro" id="IPR016130">
    <property type="entry name" value="Tyr_Pase_AS"/>
</dbReference>
<keyword evidence="5" id="KW-1185">Reference proteome</keyword>
<dbReference type="OrthoDB" id="1188001at2"/>
<feature type="domain" description="Tyrosine specific protein phosphatases" evidence="3">
    <location>
        <begin position="121"/>
        <end position="144"/>
    </location>
</feature>
<dbReference type="PROSITE" id="PS50056">
    <property type="entry name" value="TYR_PHOSPHATASE_2"/>
    <property type="match status" value="1"/>
</dbReference>
<evidence type="ECO:0000259" key="3">
    <source>
        <dbReference type="PROSITE" id="PS50056"/>
    </source>
</evidence>
<feature type="region of interest" description="Disordered" evidence="2">
    <location>
        <begin position="228"/>
        <end position="252"/>
    </location>
</feature>
<comment type="similarity">
    <text evidence="1">Belongs to the protein-tyrosine phosphatase family.</text>
</comment>
<sequence>MSFSMVSMPLLNFRDVAVETALRPGVLYRSAQPHTLTLADAELVAGLRLIADLRGDDERDPGDWAPVLGGAVRHAPLGAGSVAAPAHLASLPPDLDLGDIYIGMLQHRKTWLAGVVAEIADGLPALVHCAAGKDRTGIVIALILDLVGVDHEAIVRDYALTAKALPDLMLTLGIALPPGLPPALLEAPESAMRTFLAALSGQGGAERVLLAGGLTPAHADRLRAALIPWPGPPRRRSRRRRPAWPPPGRPAP</sequence>
<dbReference type="Pfam" id="PF13350">
    <property type="entry name" value="Y_phosphatase3"/>
    <property type="match status" value="1"/>
</dbReference>
<proteinExistence type="inferred from homology"/>
<dbReference type="InterPro" id="IPR026893">
    <property type="entry name" value="Tyr/Ser_Pase_IphP-type"/>
</dbReference>
<dbReference type="EMBL" id="VCKY01000192">
    <property type="protein sequence ID" value="TMR10400.1"/>
    <property type="molecule type" value="Genomic_DNA"/>
</dbReference>
<gene>
    <name evidence="4" type="ORF">ETD86_39695</name>
</gene>
<dbReference type="SUPFAM" id="SSF52799">
    <property type="entry name" value="(Phosphotyrosine protein) phosphatases II"/>
    <property type="match status" value="1"/>
</dbReference>
<protein>
    <submittedName>
        <fullName evidence="4">Tyrosine-protein phosphatase</fullName>
    </submittedName>
</protein>